<proteinExistence type="predicted"/>
<dbReference type="Proteomes" id="UP000824533">
    <property type="component" value="Linkage Group LG06"/>
</dbReference>
<evidence type="ECO:0000313" key="1">
    <source>
        <dbReference type="EMBL" id="KAJ0180476.1"/>
    </source>
</evidence>
<reference evidence="1 2" key="1">
    <citation type="journal article" date="2021" name="Front. Genet.">
        <title>Chromosome-Level Genome Assembly Reveals Significant Gene Expansion in the Toll and IMD Signaling Pathways of Dendrolimus kikuchii.</title>
        <authorList>
            <person name="Zhou J."/>
            <person name="Wu P."/>
            <person name="Xiong Z."/>
            <person name="Liu N."/>
            <person name="Zhao N."/>
            <person name="Ji M."/>
            <person name="Qiu Y."/>
            <person name="Yang B."/>
        </authorList>
    </citation>
    <scope>NUCLEOTIDE SEQUENCE [LARGE SCALE GENOMIC DNA]</scope>
    <source>
        <strain evidence="1">Ann1</strain>
    </source>
</reference>
<accession>A0ACC1D9A9</accession>
<comment type="caution">
    <text evidence="1">The sequence shown here is derived from an EMBL/GenBank/DDBJ whole genome shotgun (WGS) entry which is preliminary data.</text>
</comment>
<keyword evidence="2" id="KW-1185">Reference proteome</keyword>
<gene>
    <name evidence="1" type="ORF">K1T71_003880</name>
</gene>
<name>A0ACC1D9A9_9NEOP</name>
<dbReference type="EMBL" id="CM034392">
    <property type="protein sequence ID" value="KAJ0180476.1"/>
    <property type="molecule type" value="Genomic_DNA"/>
</dbReference>
<protein>
    <submittedName>
        <fullName evidence="1">Uncharacterized protein</fullName>
    </submittedName>
</protein>
<evidence type="ECO:0000313" key="2">
    <source>
        <dbReference type="Proteomes" id="UP000824533"/>
    </source>
</evidence>
<sequence length="953" mass="112397">MSNYDDDQSEDGELARSPVQDEMDFSLSDEDRDNADSLVIKPPQAVIRTSHRDKRGHKRSTKDRYKDSNRKEKKHLFRERDKSDKPKREINKNTDREDMAKDYYREKQYYREKEAFREKVTYREKELYREKEMYRDNKDAYRDNKDAYRENKDAYRENKDAYRENKDTYRESKDAYRENKDAYRENKDTYRENKDTYKDMRDKELYRERDIKEKELYKEKDFYKDKEVYREREHYRERELYRENPSFRDTRPRESYREKEMYKEKDMKRDPYINRERQYKYSESEQKKQETDRIESRLRMLAEEGHTNHNNEKENRDRTSGDKELEDLRTRLLSKRISKELQNKDSKRASDNVDKESKEDQQSSSLDKNHQERRKRLIEAEREMEKRKHESRNELEARRERRRRGKKRSVSPTNASSKKTKTNHSPNYGESVVTVSDASDVEMKSNSEQEDGEHTNSETEESSSSTESDSAAESKTDDDDDDDEDEENGDEAEKVEKECEKEKVIDKPRQRSKSPTQKSDHETPSSHESRRSLSRSKSRSRSHSFSPPPTAENGKNTEDEKPTEDEEKTRLKEEAINLLPPYYPALQGCRSVEEFQCLNRIEEGTYGVVYRARDKTTDEIVALKRLKMEKEKEGFPITSLREINTLLKGQHPNIVTVREIVVGSNMDKIFIVMDYVEHDLKSLMETMRGKKQVFLPGEVKCLMTQLLKAVHHLHDNWILHRDLKTSNLLLSHKGILKVGDFGLAREYGSPLRQYTPIVVTLWYRAPELLLCCKEYSTPIDMWSVGCIFAEFITMNPLFPGKSEVDQLNRIFKMLGTPSESIWPGYNELPAVQKMTFAEHPSGGLRQKIGQDLLSEMGLSLLQGFLTYNPTRRFTAESALEHAYFKEHPVAIDPAMFPTWPAKSEGNRRTTHSPRPPAGGAAYAQYSRGDSDEAMGFHVQQRSLNVAPGFSLKF</sequence>
<organism evidence="1 2">
    <name type="scientific">Dendrolimus kikuchii</name>
    <dbReference type="NCBI Taxonomy" id="765133"/>
    <lineage>
        <taxon>Eukaryota</taxon>
        <taxon>Metazoa</taxon>
        <taxon>Ecdysozoa</taxon>
        <taxon>Arthropoda</taxon>
        <taxon>Hexapoda</taxon>
        <taxon>Insecta</taxon>
        <taxon>Pterygota</taxon>
        <taxon>Neoptera</taxon>
        <taxon>Endopterygota</taxon>
        <taxon>Lepidoptera</taxon>
        <taxon>Glossata</taxon>
        <taxon>Ditrysia</taxon>
        <taxon>Bombycoidea</taxon>
        <taxon>Lasiocampidae</taxon>
        <taxon>Dendrolimus</taxon>
    </lineage>
</organism>